<name>A0AB39AI75_9VIRU</name>
<reference evidence="1" key="2">
    <citation type="submission" date="2024-08" db="EMBL/GenBank/DDBJ databases">
        <title>Characterization of Pseudomonas aeruginosa phages for therapeutic use.</title>
        <authorList>
            <person name="Nour El-Din H."/>
        </authorList>
    </citation>
    <scope>NUCLEOTIDE SEQUENCE</scope>
</reference>
<protein>
    <submittedName>
        <fullName evidence="1">Uncharacterized protein</fullName>
    </submittedName>
</protein>
<organism evidence="1">
    <name type="scientific">Pseudomonas phage vB_PaeS_HTN2</name>
    <dbReference type="NCBI Taxonomy" id="3236647"/>
    <lineage>
        <taxon>Viruses</taxon>
    </lineage>
</organism>
<gene>
    <name evidence="1" type="ORF">ABMZ61_03</name>
</gene>
<evidence type="ECO:0000313" key="1">
    <source>
        <dbReference type="EMBL" id="XDG30453.1"/>
    </source>
</evidence>
<reference evidence="1" key="1">
    <citation type="submission" date="2024-06" db="EMBL/GenBank/DDBJ databases">
        <authorList>
            <person name="Peters D.L."/>
        </authorList>
    </citation>
    <scope>NUCLEOTIDE SEQUENCE</scope>
</reference>
<sequence length="38" mass="4264">MKQVCHKCGAINGGSSKHRWLVHQGSKWCGHCGTKRKE</sequence>
<proteinExistence type="predicted"/>
<dbReference type="EMBL" id="PP916319">
    <property type="protein sequence ID" value="XDG30453.1"/>
    <property type="molecule type" value="Genomic_DNA"/>
</dbReference>
<accession>A0AB39AI75</accession>